<dbReference type="InParanoid" id="A0A059C1Y9"/>
<dbReference type="GO" id="GO:0005634">
    <property type="term" value="C:nucleus"/>
    <property type="evidence" value="ECO:0000318"/>
    <property type="project" value="GO_Central"/>
</dbReference>
<protein>
    <recommendedName>
        <fullName evidence="8">DEK-C domain-containing protein</fullName>
    </recommendedName>
</protein>
<dbReference type="PIRSF" id="PIRSF038156">
    <property type="entry name" value="RNA_pol_II_KELP"/>
    <property type="match status" value="1"/>
</dbReference>
<keyword evidence="6" id="KW-0539">Nucleus</keyword>
<dbReference type="GO" id="GO:0005667">
    <property type="term" value="C:transcription regulator complex"/>
    <property type="evidence" value="ECO:0000318"/>
    <property type="project" value="GO_Central"/>
</dbReference>
<dbReference type="PANTHER" id="PTHR13215">
    <property type="entry name" value="RNA POLYMERASE II TRANSCRIPTIONAL COACTIVATOR"/>
    <property type="match status" value="1"/>
</dbReference>
<dbReference type="GO" id="GO:0003677">
    <property type="term" value="F:DNA binding"/>
    <property type="evidence" value="ECO:0007669"/>
    <property type="project" value="UniProtKB-KW"/>
</dbReference>
<dbReference type="Pfam" id="PF08766">
    <property type="entry name" value="DEK_C"/>
    <property type="match status" value="1"/>
</dbReference>
<evidence type="ECO:0000256" key="4">
    <source>
        <dbReference type="ARBA" id="ARBA00023125"/>
    </source>
</evidence>
<dbReference type="Gramene" id="KCW72438">
    <property type="protein sequence ID" value="KCW72438"/>
    <property type="gene ID" value="EUGRSUZ_E00884"/>
</dbReference>
<dbReference type="InterPro" id="IPR014876">
    <property type="entry name" value="DEK_C"/>
</dbReference>
<evidence type="ECO:0000256" key="5">
    <source>
        <dbReference type="ARBA" id="ARBA00023163"/>
    </source>
</evidence>
<evidence type="ECO:0000256" key="7">
    <source>
        <dbReference type="SAM" id="MobiDB-lite"/>
    </source>
</evidence>
<dbReference type="OrthoDB" id="2505440at2759"/>
<proteinExistence type="inferred from homology"/>
<feature type="domain" description="DEK-C" evidence="8">
    <location>
        <begin position="3"/>
        <end position="60"/>
    </location>
</feature>
<dbReference type="eggNOG" id="KOG2712">
    <property type="taxonomic scope" value="Eukaryota"/>
</dbReference>
<dbReference type="EMBL" id="KK198757">
    <property type="protein sequence ID" value="KCW72438.1"/>
    <property type="molecule type" value="Genomic_DNA"/>
</dbReference>
<keyword evidence="5" id="KW-0804">Transcription</keyword>
<evidence type="ECO:0000256" key="3">
    <source>
        <dbReference type="ARBA" id="ARBA00023015"/>
    </source>
</evidence>
<organism evidence="9">
    <name type="scientific">Eucalyptus grandis</name>
    <name type="common">Flooded gum</name>
    <dbReference type="NCBI Taxonomy" id="71139"/>
    <lineage>
        <taxon>Eukaryota</taxon>
        <taxon>Viridiplantae</taxon>
        <taxon>Streptophyta</taxon>
        <taxon>Embryophyta</taxon>
        <taxon>Tracheophyta</taxon>
        <taxon>Spermatophyta</taxon>
        <taxon>Magnoliopsida</taxon>
        <taxon>eudicotyledons</taxon>
        <taxon>Gunneridae</taxon>
        <taxon>Pentapetalae</taxon>
        <taxon>rosids</taxon>
        <taxon>malvids</taxon>
        <taxon>Myrtales</taxon>
        <taxon>Myrtaceae</taxon>
        <taxon>Myrtoideae</taxon>
        <taxon>Eucalypteae</taxon>
        <taxon>Eucalyptus</taxon>
    </lineage>
</organism>
<dbReference type="InterPro" id="IPR017415">
    <property type="entry name" value="KELP"/>
</dbReference>
<comment type="similarity">
    <text evidence="2">Belongs to the transcriptional coactivator PC4 family.</text>
</comment>
<evidence type="ECO:0000256" key="6">
    <source>
        <dbReference type="ARBA" id="ARBA00023242"/>
    </source>
</evidence>
<keyword evidence="4" id="KW-0238">DNA-binding</keyword>
<evidence type="ECO:0000256" key="2">
    <source>
        <dbReference type="ARBA" id="ARBA00009001"/>
    </source>
</evidence>
<dbReference type="OMA" id="DEMTEYK"/>
<evidence type="ECO:0000256" key="1">
    <source>
        <dbReference type="ARBA" id="ARBA00004123"/>
    </source>
</evidence>
<dbReference type="STRING" id="71139.A0A059C1Y9"/>
<dbReference type="Pfam" id="PF02229">
    <property type="entry name" value="PC4"/>
    <property type="match status" value="1"/>
</dbReference>
<dbReference type="KEGG" id="egr:104444006"/>
<dbReference type="AlphaFoldDB" id="A0A059C1Y9"/>
<dbReference type="InterPro" id="IPR009044">
    <property type="entry name" value="ssDNA-bd_transcriptional_reg"/>
</dbReference>
<feature type="compositionally biased region" description="Basic and acidic residues" evidence="7">
    <location>
        <begin position="62"/>
        <end position="74"/>
    </location>
</feature>
<feature type="region of interest" description="Disordered" evidence="7">
    <location>
        <begin position="1"/>
        <end position="25"/>
    </location>
</feature>
<dbReference type="Gene3D" id="2.30.31.10">
    <property type="entry name" value="Transcriptional Coactivator Pc4, Chain A"/>
    <property type="match status" value="1"/>
</dbReference>
<feature type="compositionally biased region" description="Acidic residues" evidence="7">
    <location>
        <begin position="75"/>
        <end position="89"/>
    </location>
</feature>
<feature type="region of interest" description="Disordered" evidence="7">
    <location>
        <begin position="62"/>
        <end position="101"/>
    </location>
</feature>
<evidence type="ECO:0000313" key="9">
    <source>
        <dbReference type="EMBL" id="KCW72438.1"/>
    </source>
</evidence>
<dbReference type="GO" id="GO:0003713">
    <property type="term" value="F:transcription coactivator activity"/>
    <property type="evidence" value="ECO:0000318"/>
    <property type="project" value="GO_Central"/>
</dbReference>
<dbReference type="InterPro" id="IPR045125">
    <property type="entry name" value="Sub1/Tcp4-like"/>
</dbReference>
<dbReference type="FunFam" id="2.30.31.10:FF:000011">
    <property type="entry name" value="RNA polymerase II transcriptional coactivator KELP"/>
    <property type="match status" value="1"/>
</dbReference>
<reference evidence="9" key="1">
    <citation type="submission" date="2013-07" db="EMBL/GenBank/DDBJ databases">
        <title>The genome of Eucalyptus grandis.</title>
        <authorList>
            <person name="Schmutz J."/>
            <person name="Hayes R."/>
            <person name="Myburg A."/>
            <person name="Tuskan G."/>
            <person name="Grattapaglia D."/>
            <person name="Rokhsar D.S."/>
        </authorList>
    </citation>
    <scope>NUCLEOTIDE SEQUENCE</scope>
    <source>
        <tissue evidence="9">Leaf extractions</tissue>
    </source>
</reference>
<dbReference type="PROSITE" id="PS51998">
    <property type="entry name" value="DEK_C"/>
    <property type="match status" value="1"/>
</dbReference>
<dbReference type="SUPFAM" id="SSF54447">
    <property type="entry name" value="ssDNA-binding transcriptional regulator domain"/>
    <property type="match status" value="1"/>
</dbReference>
<evidence type="ECO:0000259" key="8">
    <source>
        <dbReference type="PROSITE" id="PS51998"/>
    </source>
</evidence>
<accession>A0A059C1Y9</accession>
<comment type="subcellular location">
    <subcellularLocation>
        <location evidence="1">Nucleus</location>
    </subcellularLocation>
</comment>
<dbReference type="FunCoup" id="A0A059C1Y9">
    <property type="interactions" value="1098"/>
</dbReference>
<name>A0A059C1Y9_EUCGR</name>
<dbReference type="InterPro" id="IPR003173">
    <property type="entry name" value="PC4_C"/>
</dbReference>
<dbReference type="GO" id="GO:0060261">
    <property type="term" value="P:positive regulation of transcription initiation by RNA polymerase II"/>
    <property type="evidence" value="ECO:0007669"/>
    <property type="project" value="InterPro"/>
</dbReference>
<keyword evidence="3" id="KW-0805">Transcription regulation</keyword>
<sequence length="176" mass="20174">MDSDVGRRIGTTVREVLEESDMNNTTEYKVRKLASERLGMDLSQPKYKAIVRQVVESFLEEQKAREEQNAMGKEEGEEQEEQEEEEEEETGKKSGGDAEYTEDGDLIICKLSEKRKVTMQEFRGKPLLSIREYFKKGGKEFPTSKGISLTEEQWSVLRKNVPAVEKAIKKLESNAM</sequence>
<gene>
    <name evidence="9" type="ORF">EUGRSUZ_E00884</name>
</gene>